<dbReference type="AlphaFoldDB" id="A0A8W7PF61"/>
<dbReference type="Proteomes" id="UP000075882">
    <property type="component" value="Unassembled WGS sequence"/>
</dbReference>
<evidence type="ECO:0000256" key="1">
    <source>
        <dbReference type="SAM" id="SignalP"/>
    </source>
</evidence>
<dbReference type="EnsemblMetazoa" id="ACOM030420-RA">
    <property type="protein sequence ID" value="ACOM030420-PA.1"/>
    <property type="gene ID" value="ACOM030420"/>
</dbReference>
<name>A0A8W7PF61_ANOCL</name>
<evidence type="ECO:0000313" key="2">
    <source>
        <dbReference type="EnsemblMetazoa" id="ACOM030420-PA.1"/>
    </source>
</evidence>
<keyword evidence="1" id="KW-0732">Signal</keyword>
<feature type="signal peptide" evidence="1">
    <location>
        <begin position="1"/>
        <end position="23"/>
    </location>
</feature>
<proteinExistence type="predicted"/>
<accession>A0A8W7PF61</accession>
<reference evidence="2" key="1">
    <citation type="submission" date="2022-08" db="UniProtKB">
        <authorList>
            <consortium name="EnsemblMetazoa"/>
        </authorList>
    </citation>
    <scope>IDENTIFICATION</scope>
</reference>
<organism evidence="2">
    <name type="scientific">Anopheles coluzzii</name>
    <name type="common">African malaria mosquito</name>
    <dbReference type="NCBI Taxonomy" id="1518534"/>
    <lineage>
        <taxon>Eukaryota</taxon>
        <taxon>Metazoa</taxon>
        <taxon>Ecdysozoa</taxon>
        <taxon>Arthropoda</taxon>
        <taxon>Hexapoda</taxon>
        <taxon>Insecta</taxon>
        <taxon>Pterygota</taxon>
        <taxon>Neoptera</taxon>
        <taxon>Endopterygota</taxon>
        <taxon>Diptera</taxon>
        <taxon>Nematocera</taxon>
        <taxon>Culicoidea</taxon>
        <taxon>Culicidae</taxon>
        <taxon>Anophelinae</taxon>
        <taxon>Anopheles</taxon>
    </lineage>
</organism>
<evidence type="ECO:0008006" key="3">
    <source>
        <dbReference type="Google" id="ProtNLM"/>
    </source>
</evidence>
<sequence length="108" mass="10670">MVAVALLPPALLLLLAAKPDASSETVIESLPECALLAGWAPPESRCGGGGIAPTPFDGGFFGCGLWMAPRETFAPAAAPEPLPPVVVGTSAEALAGRAELPDAPPAAG</sequence>
<protein>
    <recommendedName>
        <fullName evidence="3">Secreted protein</fullName>
    </recommendedName>
</protein>
<feature type="chain" id="PRO_5036463348" description="Secreted protein" evidence="1">
    <location>
        <begin position="24"/>
        <end position="108"/>
    </location>
</feature>